<dbReference type="Proteomes" id="UP001239169">
    <property type="component" value="Chromosome"/>
</dbReference>
<name>A0ABY8R7B5_PARBF</name>
<dbReference type="Pfam" id="PF19640">
    <property type="entry name" value="DUF6143"/>
    <property type="match status" value="1"/>
</dbReference>
<evidence type="ECO:0000313" key="2">
    <source>
        <dbReference type="Proteomes" id="UP001239169"/>
    </source>
</evidence>
<dbReference type="InterPro" id="IPR046141">
    <property type="entry name" value="DUF6143"/>
</dbReference>
<dbReference type="EMBL" id="CP124685">
    <property type="protein sequence ID" value="WGX76602.1"/>
    <property type="molecule type" value="Genomic_DNA"/>
</dbReference>
<keyword evidence="2" id="KW-1185">Reference proteome</keyword>
<accession>A0ABY8R7B5</accession>
<protein>
    <submittedName>
        <fullName evidence="1">DUF6143 family protein</fullName>
    </submittedName>
</protein>
<evidence type="ECO:0000313" key="1">
    <source>
        <dbReference type="EMBL" id="WGX76602.1"/>
    </source>
</evidence>
<gene>
    <name evidence="1" type="ORF">QJS64_05575</name>
</gene>
<sequence>MTCSSSLLKKEVSIPYALYHSELGRYFIGQTPPLNPSVSNTNSIAALVNPSGSSKNIYVNVITVLNPSDTAITADFYLRASFPSGTSVSTLVSSTNLTINPYPVPYGQIHYLTNATAAPDGISIFSRIVAPSSTEIVDGGQIILPPGQSLVVYLGGLTTTSNIVVAFGWWEEYLNSCNCHHC</sequence>
<reference evidence="1 2" key="1">
    <citation type="submission" date="2023-04" db="EMBL/GenBank/DDBJ databases">
        <title>Bacteria Genome Submission.</title>
        <authorList>
            <person name="Isaac P."/>
        </authorList>
    </citation>
    <scope>NUCLEOTIDE SEQUENCE [LARGE SCALE GENOMIC DNA]</scope>
    <source>
        <strain evidence="1 2">SampleS7P1</strain>
    </source>
</reference>
<proteinExistence type="predicted"/>
<organism evidence="1 2">
    <name type="scientific">Paraclostridium bifermentans</name>
    <name type="common">Clostridium bifermentans</name>
    <dbReference type="NCBI Taxonomy" id="1490"/>
    <lineage>
        <taxon>Bacteria</taxon>
        <taxon>Bacillati</taxon>
        <taxon>Bacillota</taxon>
        <taxon>Clostridia</taxon>
        <taxon>Peptostreptococcales</taxon>
        <taxon>Peptostreptococcaceae</taxon>
        <taxon>Paraclostridium</taxon>
    </lineage>
</organism>